<dbReference type="AlphaFoldDB" id="A0A1G9QN83"/>
<dbReference type="PANTHER" id="PTHR33542">
    <property type="entry name" value="SIROHYDROCHLORIN FERROCHELATASE, CHLOROPLASTIC"/>
    <property type="match status" value="1"/>
</dbReference>
<evidence type="ECO:0000313" key="4">
    <source>
        <dbReference type="Proteomes" id="UP000198654"/>
    </source>
</evidence>
<name>A0A1G9QN83_9GAMM</name>
<dbReference type="RefSeq" id="WP_089730479.1">
    <property type="nucleotide sequence ID" value="NZ_FNGI01000012.1"/>
</dbReference>
<dbReference type="STRING" id="119000.SAMN05661010_03413"/>
<dbReference type="CDD" id="cd03416">
    <property type="entry name" value="CbiX_SirB_N"/>
    <property type="match status" value="1"/>
</dbReference>
<reference evidence="3 4" key="1">
    <citation type="submission" date="2016-10" db="EMBL/GenBank/DDBJ databases">
        <authorList>
            <person name="de Groot N.N."/>
        </authorList>
    </citation>
    <scope>NUCLEOTIDE SEQUENCE [LARGE SCALE GENOMIC DNA]</scope>
    <source>
        <strain evidence="3 4">DSM 14789</strain>
    </source>
</reference>
<evidence type="ECO:0000256" key="1">
    <source>
        <dbReference type="ARBA" id="ARBA00022723"/>
    </source>
</evidence>
<organism evidence="3 4">
    <name type="scientific">Modicisalibacter muralis</name>
    <dbReference type="NCBI Taxonomy" id="119000"/>
    <lineage>
        <taxon>Bacteria</taxon>
        <taxon>Pseudomonadati</taxon>
        <taxon>Pseudomonadota</taxon>
        <taxon>Gammaproteobacteria</taxon>
        <taxon>Oceanospirillales</taxon>
        <taxon>Halomonadaceae</taxon>
        <taxon>Modicisalibacter</taxon>
    </lineage>
</organism>
<dbReference type="PANTHER" id="PTHR33542:SF3">
    <property type="entry name" value="SIROHYDROCHLORIN FERROCHELATASE, CHLOROPLASTIC"/>
    <property type="match status" value="1"/>
</dbReference>
<dbReference type="Proteomes" id="UP000198654">
    <property type="component" value="Unassembled WGS sequence"/>
</dbReference>
<gene>
    <name evidence="3" type="ORF">SAMN05661010_03413</name>
</gene>
<dbReference type="GO" id="GO:0016829">
    <property type="term" value="F:lyase activity"/>
    <property type="evidence" value="ECO:0007669"/>
    <property type="project" value="UniProtKB-KW"/>
</dbReference>
<dbReference type="GO" id="GO:0046872">
    <property type="term" value="F:metal ion binding"/>
    <property type="evidence" value="ECO:0007669"/>
    <property type="project" value="UniProtKB-KW"/>
</dbReference>
<dbReference type="Pfam" id="PF01903">
    <property type="entry name" value="CbiX"/>
    <property type="match status" value="1"/>
</dbReference>
<sequence length="131" mass="14245">MQHALILLAHGSRDRRWRAPFDDLAAALAERLETPLRMAYMELCEPSLASVAAELEAAGYRRADILPLFFAAGRHLREDVPAQIETLRGVHPTLDLELLAPVGEHPAFADALAGIIAGRAAPEPRHGRQGA</sequence>
<keyword evidence="4" id="KW-1185">Reference proteome</keyword>
<proteinExistence type="predicted"/>
<evidence type="ECO:0000256" key="2">
    <source>
        <dbReference type="ARBA" id="ARBA00023239"/>
    </source>
</evidence>
<dbReference type="InterPro" id="IPR002762">
    <property type="entry name" value="CbiX-like"/>
</dbReference>
<dbReference type="SUPFAM" id="SSF53800">
    <property type="entry name" value="Chelatase"/>
    <property type="match status" value="1"/>
</dbReference>
<accession>A0A1G9QN83</accession>
<dbReference type="InterPro" id="IPR050963">
    <property type="entry name" value="Sirohydro_Cobaltochel/CbiX"/>
</dbReference>
<dbReference type="OrthoDB" id="9797895at2"/>
<protein>
    <submittedName>
        <fullName evidence="3">Sirohydrochlorin cobaltochelatase</fullName>
    </submittedName>
</protein>
<keyword evidence="2" id="KW-0456">Lyase</keyword>
<dbReference type="EMBL" id="FNGI01000012">
    <property type="protein sequence ID" value="SDM12291.1"/>
    <property type="molecule type" value="Genomic_DNA"/>
</dbReference>
<evidence type="ECO:0000313" key="3">
    <source>
        <dbReference type="EMBL" id="SDM12291.1"/>
    </source>
</evidence>
<dbReference type="Gene3D" id="3.40.50.1400">
    <property type="match status" value="1"/>
</dbReference>
<keyword evidence="1" id="KW-0479">Metal-binding</keyword>